<dbReference type="GO" id="GO:0006508">
    <property type="term" value="P:proteolysis"/>
    <property type="evidence" value="ECO:0007669"/>
    <property type="project" value="UniProtKB-KW"/>
</dbReference>
<dbReference type="PROSITE" id="PS00143">
    <property type="entry name" value="INSULINASE"/>
    <property type="match status" value="1"/>
</dbReference>
<protein>
    <submittedName>
        <fullName evidence="12">Insulinase family protein</fullName>
    </submittedName>
</protein>
<evidence type="ECO:0000256" key="6">
    <source>
        <dbReference type="ARBA" id="ARBA00022833"/>
    </source>
</evidence>
<feature type="domain" description="Peptidase M16 N-terminal" evidence="10">
    <location>
        <begin position="40"/>
        <end position="185"/>
    </location>
</feature>
<comment type="caution">
    <text evidence="12">The sequence shown here is derived from an EMBL/GenBank/DDBJ whole genome shotgun (WGS) entry which is preliminary data.</text>
</comment>
<dbReference type="InterPro" id="IPR001431">
    <property type="entry name" value="Pept_M16_Zn_BS"/>
</dbReference>
<evidence type="ECO:0000256" key="1">
    <source>
        <dbReference type="ARBA" id="ARBA00001947"/>
    </source>
</evidence>
<keyword evidence="13" id="KW-1185">Reference proteome</keyword>
<dbReference type="GO" id="GO:0004222">
    <property type="term" value="F:metalloendopeptidase activity"/>
    <property type="evidence" value="ECO:0007669"/>
    <property type="project" value="InterPro"/>
</dbReference>
<evidence type="ECO:0000256" key="7">
    <source>
        <dbReference type="ARBA" id="ARBA00023049"/>
    </source>
</evidence>
<dbReference type="Pfam" id="PF05193">
    <property type="entry name" value="Peptidase_M16_C"/>
    <property type="match status" value="1"/>
</dbReference>
<evidence type="ECO:0000256" key="9">
    <source>
        <dbReference type="SAM" id="SignalP"/>
    </source>
</evidence>
<dbReference type="RefSeq" id="WP_119399379.1">
    <property type="nucleotide sequence ID" value="NZ_QWJJ01000010.1"/>
</dbReference>
<name>A0A399J656_9RHOB</name>
<keyword evidence="6" id="KW-0862">Zinc</keyword>
<feature type="signal peptide" evidence="9">
    <location>
        <begin position="1"/>
        <end position="21"/>
    </location>
</feature>
<keyword evidence="3" id="KW-0645">Protease</keyword>
<dbReference type="InterPro" id="IPR011249">
    <property type="entry name" value="Metalloenz_LuxS/M16"/>
</dbReference>
<dbReference type="InterPro" id="IPR050626">
    <property type="entry name" value="Peptidase_M16"/>
</dbReference>
<accession>A0A399J656</accession>
<keyword evidence="5" id="KW-0378">Hydrolase</keyword>
<evidence type="ECO:0000313" key="13">
    <source>
        <dbReference type="Proteomes" id="UP000265848"/>
    </source>
</evidence>
<feature type="chain" id="PRO_5017419622" evidence="9">
    <location>
        <begin position="22"/>
        <end position="449"/>
    </location>
</feature>
<dbReference type="Proteomes" id="UP000265848">
    <property type="component" value="Unassembled WGS sequence"/>
</dbReference>
<comment type="cofactor">
    <cofactor evidence="1">
        <name>Zn(2+)</name>
        <dbReference type="ChEBI" id="CHEBI:29105"/>
    </cofactor>
</comment>
<dbReference type="OrthoDB" id="9811314at2"/>
<dbReference type="SUPFAM" id="SSF63411">
    <property type="entry name" value="LuxS/MPP-like metallohydrolase"/>
    <property type="match status" value="2"/>
</dbReference>
<evidence type="ECO:0000256" key="4">
    <source>
        <dbReference type="ARBA" id="ARBA00022723"/>
    </source>
</evidence>
<dbReference type="Gene3D" id="3.30.830.10">
    <property type="entry name" value="Metalloenzyme, LuxS/M16 peptidase-like"/>
    <property type="match status" value="2"/>
</dbReference>
<evidence type="ECO:0000256" key="5">
    <source>
        <dbReference type="ARBA" id="ARBA00022801"/>
    </source>
</evidence>
<comment type="similarity">
    <text evidence="2 8">Belongs to the peptidase M16 family.</text>
</comment>
<evidence type="ECO:0000259" key="10">
    <source>
        <dbReference type="Pfam" id="PF00675"/>
    </source>
</evidence>
<dbReference type="InterPro" id="IPR007863">
    <property type="entry name" value="Peptidase_M16_C"/>
</dbReference>
<evidence type="ECO:0000256" key="8">
    <source>
        <dbReference type="RuleBase" id="RU004447"/>
    </source>
</evidence>
<dbReference type="PANTHER" id="PTHR43690:SF17">
    <property type="entry name" value="PROTEIN YHJJ"/>
    <property type="match status" value="1"/>
</dbReference>
<keyword evidence="4" id="KW-0479">Metal-binding</keyword>
<dbReference type="Pfam" id="PF00675">
    <property type="entry name" value="Peptidase_M16"/>
    <property type="match status" value="1"/>
</dbReference>
<organism evidence="12 13">
    <name type="scientific">Pseudooceanicola sediminis</name>
    <dbReference type="NCBI Taxonomy" id="2211117"/>
    <lineage>
        <taxon>Bacteria</taxon>
        <taxon>Pseudomonadati</taxon>
        <taxon>Pseudomonadota</taxon>
        <taxon>Alphaproteobacteria</taxon>
        <taxon>Rhodobacterales</taxon>
        <taxon>Paracoccaceae</taxon>
        <taxon>Pseudooceanicola</taxon>
    </lineage>
</organism>
<dbReference type="InterPro" id="IPR011765">
    <property type="entry name" value="Pept_M16_N"/>
</dbReference>
<evidence type="ECO:0000256" key="2">
    <source>
        <dbReference type="ARBA" id="ARBA00007261"/>
    </source>
</evidence>
<keyword evidence="7" id="KW-0482">Metalloprotease</keyword>
<sequence>MLRRFAIGALTLATLTTPAIAQPTVSDLVTDFTLDNGMQVVVIEDHRAPVVVQMVWYRAGSADEKPGVSGIAHFLEHLMFKGTDSFGPGKFSSTVAENGGTDNAFTNYDFTAYHQRVAADRLPLMMEMEADRMTHLNLDEDAIKTERDVILEERNMRTDSNPQALFGEQTRAAQYLNHHYGIPIIGWRHEMEQLNLQDAQDFYKTYYAPNNATLVVAGDVTPDDVRTLADKYYGVIPANPDLPERVRPQEPEQRAERRVIFKDPRVAQQYVSRTYLAPERDHDNQEPAAALVMLAQLLGGGQSGYLTDKLVFGQQIATYTSAYYNGSSLDDTTFGVYAVPAPGVSLEDAETAMDDALASFIEDGVDPEALERIKMQVRASQVYDRDDVAGLAQMYGAALSQGLTVSDIQAWPDILQAVQPDDIIAAAKQVLNRDNAVTGYLMSDKEVSQ</sequence>
<feature type="domain" description="Peptidase M16 C-terminal" evidence="11">
    <location>
        <begin position="194"/>
        <end position="376"/>
    </location>
</feature>
<evidence type="ECO:0000259" key="11">
    <source>
        <dbReference type="Pfam" id="PF05193"/>
    </source>
</evidence>
<dbReference type="GO" id="GO:0046872">
    <property type="term" value="F:metal ion binding"/>
    <property type="evidence" value="ECO:0007669"/>
    <property type="project" value="UniProtKB-KW"/>
</dbReference>
<proteinExistence type="inferred from homology"/>
<dbReference type="AlphaFoldDB" id="A0A399J656"/>
<reference evidence="12 13" key="1">
    <citation type="submission" date="2018-08" db="EMBL/GenBank/DDBJ databases">
        <title>Pseudooceanicola sediminis CY03 in the family Rhodobacteracea.</title>
        <authorList>
            <person name="Zhang Y.-J."/>
        </authorList>
    </citation>
    <scope>NUCLEOTIDE SEQUENCE [LARGE SCALE GENOMIC DNA]</scope>
    <source>
        <strain evidence="12 13">CY03</strain>
    </source>
</reference>
<keyword evidence="9" id="KW-0732">Signal</keyword>
<evidence type="ECO:0000313" key="12">
    <source>
        <dbReference type="EMBL" id="RII38306.1"/>
    </source>
</evidence>
<gene>
    <name evidence="12" type="ORF">DL237_12360</name>
</gene>
<dbReference type="PANTHER" id="PTHR43690">
    <property type="entry name" value="NARDILYSIN"/>
    <property type="match status" value="1"/>
</dbReference>
<dbReference type="EMBL" id="QWJJ01000010">
    <property type="protein sequence ID" value="RII38306.1"/>
    <property type="molecule type" value="Genomic_DNA"/>
</dbReference>
<evidence type="ECO:0000256" key="3">
    <source>
        <dbReference type="ARBA" id="ARBA00022670"/>
    </source>
</evidence>